<accession>A0A1V3XJT9</accession>
<dbReference type="AlphaFoldDB" id="A0A1V3XJT9"/>
<dbReference type="Gene3D" id="1.10.287.850">
    <property type="entry name" value="HP0062-like domain"/>
    <property type="match status" value="1"/>
</dbReference>
<sequence>MSFVIAVPDFIGAAATELANIGSTISYANALAALPTTAIPAAGGDEVSAAIAALFGAHAWQYQAISAQVAVFHDQFVRNLQASVTAYASTDAASALAAAEQQVLDVVNGPAKLLTGRPLIGDGADGISPGQDGGDGGWLIGNGGDGADGTAPGQAGGRGGDAGFIGSGGKGGRGTDFRVIDGLQGGFGGRGGNAWGFGNGGAGGRVECWPTVVVGVMPGSLPATAGRVGQAGALRCRRIWASVPASPAGVAVTAAMPSFTDSVGPAGQAAPVVPASPTSTATLYSAVGPGALAVTAAPAGSSVVAVRRRRRARRYGYHERRRRRRRRQGWRRRNRRLHPPDRSRRSRRRRRPGGQGGSSLNAALANGNGGGGGDGGAGGSGGISFPYGPPDNFVQQLLQHRGGYGGDGGPGGSAGQGAGLPGIGGTGGKGGSGGNLYGMPGLQGVDTVTNFVTAFATGQMQLTTVVQPGEAGGVGELGNGPGGILGNGGGGGVYAGGEGGTGGSPAG</sequence>
<protein>
    <submittedName>
        <fullName evidence="3">PE family protein</fullName>
    </submittedName>
</protein>
<feature type="compositionally biased region" description="Gly residues" evidence="1">
    <location>
        <begin position="131"/>
        <end position="147"/>
    </location>
</feature>
<dbReference type="EMBL" id="MVBM01000002">
    <property type="protein sequence ID" value="OOK79459.1"/>
    <property type="molecule type" value="Genomic_DNA"/>
</dbReference>
<dbReference type="InterPro" id="IPR038332">
    <property type="entry name" value="PPE_sf"/>
</dbReference>
<name>A0A1V3XJT9_MYCKA</name>
<dbReference type="SUPFAM" id="SSF140459">
    <property type="entry name" value="PE/PPE dimer-like"/>
    <property type="match status" value="1"/>
</dbReference>
<feature type="compositionally biased region" description="Gly residues" evidence="1">
    <location>
        <begin position="402"/>
        <end position="426"/>
    </location>
</feature>
<dbReference type="Pfam" id="PF21526">
    <property type="entry name" value="PGRS"/>
    <property type="match status" value="1"/>
</dbReference>
<feature type="region of interest" description="Disordered" evidence="1">
    <location>
        <begin position="126"/>
        <end position="170"/>
    </location>
</feature>
<dbReference type="InterPro" id="IPR048996">
    <property type="entry name" value="PGRS_rpt"/>
</dbReference>
<comment type="caution">
    <text evidence="3">The sequence shown here is derived from an EMBL/GenBank/DDBJ whole genome shotgun (WGS) entry which is preliminary data.</text>
</comment>
<evidence type="ECO:0000313" key="3">
    <source>
        <dbReference type="EMBL" id="OOK79459.1"/>
    </source>
</evidence>
<gene>
    <name evidence="3" type="ORF">BZL30_2164</name>
</gene>
<evidence type="ECO:0000313" key="4">
    <source>
        <dbReference type="Proteomes" id="UP000189229"/>
    </source>
</evidence>
<feature type="compositionally biased region" description="Gly residues" evidence="1">
    <location>
        <begin position="154"/>
        <end position="170"/>
    </location>
</feature>
<feature type="domain" description="PE" evidence="2">
    <location>
        <begin position="4"/>
        <end position="93"/>
    </location>
</feature>
<dbReference type="InterPro" id="IPR000084">
    <property type="entry name" value="PE-PGRS_N"/>
</dbReference>
<feature type="compositionally biased region" description="Gly residues" evidence="1">
    <location>
        <begin position="367"/>
        <end position="382"/>
    </location>
</feature>
<evidence type="ECO:0000259" key="2">
    <source>
        <dbReference type="Pfam" id="PF00934"/>
    </source>
</evidence>
<dbReference type="Proteomes" id="UP000189229">
    <property type="component" value="Unassembled WGS sequence"/>
</dbReference>
<organism evidence="3 4">
    <name type="scientific">Mycobacterium kansasii</name>
    <dbReference type="NCBI Taxonomy" id="1768"/>
    <lineage>
        <taxon>Bacteria</taxon>
        <taxon>Bacillati</taxon>
        <taxon>Actinomycetota</taxon>
        <taxon>Actinomycetes</taxon>
        <taxon>Mycobacteriales</taxon>
        <taxon>Mycobacteriaceae</taxon>
        <taxon>Mycobacterium</taxon>
    </lineage>
</organism>
<dbReference type="Pfam" id="PF00934">
    <property type="entry name" value="PE"/>
    <property type="match status" value="1"/>
</dbReference>
<reference evidence="3 4" key="1">
    <citation type="submission" date="2017-02" db="EMBL/GenBank/DDBJ databases">
        <title>Complete genome sequences of Mycobacterium kansasii strains isolated from rhesus macaques.</title>
        <authorList>
            <person name="Panda A."/>
            <person name="Nagaraj S."/>
            <person name="Zhao X."/>
            <person name="Tettelin H."/>
            <person name="Detolla L.J."/>
        </authorList>
    </citation>
    <scope>NUCLEOTIDE SEQUENCE [LARGE SCALE GENOMIC DNA]</scope>
    <source>
        <strain evidence="3 4">11-3813</strain>
    </source>
</reference>
<feature type="compositionally biased region" description="Basic residues" evidence="1">
    <location>
        <begin position="315"/>
        <end position="337"/>
    </location>
</feature>
<proteinExistence type="predicted"/>
<evidence type="ECO:0000256" key="1">
    <source>
        <dbReference type="SAM" id="MobiDB-lite"/>
    </source>
</evidence>
<feature type="region of interest" description="Disordered" evidence="1">
    <location>
        <begin position="315"/>
        <end position="426"/>
    </location>
</feature>